<dbReference type="AlphaFoldDB" id="A0A9J7BMZ7"/>
<evidence type="ECO:0000313" key="1">
    <source>
        <dbReference type="EMBL" id="UWZ84260.1"/>
    </source>
</evidence>
<dbReference type="Proteomes" id="UP001059380">
    <property type="component" value="Chromosome"/>
</dbReference>
<gene>
    <name evidence="1" type="ORF">MOP44_27405</name>
</gene>
<accession>A0A9J7BMZ7</accession>
<dbReference type="RefSeq" id="WP_260793765.1">
    <property type="nucleotide sequence ID" value="NZ_CP093313.1"/>
</dbReference>
<proteinExistence type="predicted"/>
<reference evidence="1" key="1">
    <citation type="submission" date="2021-04" db="EMBL/GenBank/DDBJ databases">
        <title>Phylogenetic analysis of Acidobacteriaceae.</title>
        <authorList>
            <person name="Qiu L."/>
            <person name="Zhang Q."/>
        </authorList>
    </citation>
    <scope>NUCLEOTIDE SEQUENCE</scope>
    <source>
        <strain evidence="1">DSM 25168</strain>
    </source>
</reference>
<organism evidence="1 2">
    <name type="scientific">Occallatibacter riparius</name>
    <dbReference type="NCBI Taxonomy" id="1002689"/>
    <lineage>
        <taxon>Bacteria</taxon>
        <taxon>Pseudomonadati</taxon>
        <taxon>Acidobacteriota</taxon>
        <taxon>Terriglobia</taxon>
        <taxon>Terriglobales</taxon>
        <taxon>Acidobacteriaceae</taxon>
        <taxon>Occallatibacter</taxon>
    </lineage>
</organism>
<name>A0A9J7BMZ7_9BACT</name>
<evidence type="ECO:0000313" key="2">
    <source>
        <dbReference type="Proteomes" id="UP001059380"/>
    </source>
</evidence>
<dbReference type="EMBL" id="CP093313">
    <property type="protein sequence ID" value="UWZ84260.1"/>
    <property type="molecule type" value="Genomic_DNA"/>
</dbReference>
<keyword evidence="2" id="KW-1185">Reference proteome</keyword>
<protein>
    <submittedName>
        <fullName evidence="1">Uncharacterized protein</fullName>
    </submittedName>
</protein>
<dbReference type="KEGG" id="orp:MOP44_27405"/>
<sequence length="110" mass="11948">MRFDTYTRTVLTVIAVALVAIALRPLIHPTPAAAQATSQDLYIEPGVYLLRSPDAMKQQLGKVVVDMHTGNIWGFPTASDTPYPVIVSGSTPPTSEPFLLGRFDLDAVHK</sequence>